<dbReference type="AlphaFoldDB" id="A0A9D4NAQ8"/>
<dbReference type="EMBL" id="JAIWYP010000001">
    <property type="protein sequence ID" value="KAH3892897.1"/>
    <property type="molecule type" value="Genomic_DNA"/>
</dbReference>
<sequence length="87" mass="9882">MHMPVYMPLVEMDQPSVEKDNEDVWVPRDDNAGDIYLEPESSTRPCTIVKKETVLDGSGWDTILDETADSEYDIIGGMLKLTYRICV</sequence>
<keyword evidence="2" id="KW-1185">Reference proteome</keyword>
<comment type="caution">
    <text evidence="1">The sequence shown here is derived from an EMBL/GenBank/DDBJ whole genome shotgun (WGS) entry which is preliminary data.</text>
</comment>
<name>A0A9D4NAQ8_DREPO</name>
<reference evidence="1" key="1">
    <citation type="journal article" date="2019" name="bioRxiv">
        <title>The Genome of the Zebra Mussel, Dreissena polymorpha: A Resource for Invasive Species Research.</title>
        <authorList>
            <person name="McCartney M.A."/>
            <person name="Auch B."/>
            <person name="Kono T."/>
            <person name="Mallez S."/>
            <person name="Zhang Y."/>
            <person name="Obille A."/>
            <person name="Becker A."/>
            <person name="Abrahante J.E."/>
            <person name="Garbe J."/>
            <person name="Badalamenti J.P."/>
            <person name="Herman A."/>
            <person name="Mangelson H."/>
            <person name="Liachko I."/>
            <person name="Sullivan S."/>
            <person name="Sone E.D."/>
            <person name="Koren S."/>
            <person name="Silverstein K.A.T."/>
            <person name="Beckman K.B."/>
            <person name="Gohl D.M."/>
        </authorList>
    </citation>
    <scope>NUCLEOTIDE SEQUENCE</scope>
    <source>
        <strain evidence="1">Duluth1</strain>
        <tissue evidence="1">Whole animal</tissue>
    </source>
</reference>
<dbReference type="Proteomes" id="UP000828390">
    <property type="component" value="Unassembled WGS sequence"/>
</dbReference>
<evidence type="ECO:0000313" key="2">
    <source>
        <dbReference type="Proteomes" id="UP000828390"/>
    </source>
</evidence>
<protein>
    <submittedName>
        <fullName evidence="1">Uncharacterized protein</fullName>
    </submittedName>
</protein>
<evidence type="ECO:0000313" key="1">
    <source>
        <dbReference type="EMBL" id="KAH3892897.1"/>
    </source>
</evidence>
<gene>
    <name evidence="1" type="ORF">DPMN_017031</name>
</gene>
<organism evidence="1 2">
    <name type="scientific">Dreissena polymorpha</name>
    <name type="common">Zebra mussel</name>
    <name type="synonym">Mytilus polymorpha</name>
    <dbReference type="NCBI Taxonomy" id="45954"/>
    <lineage>
        <taxon>Eukaryota</taxon>
        <taxon>Metazoa</taxon>
        <taxon>Spiralia</taxon>
        <taxon>Lophotrochozoa</taxon>
        <taxon>Mollusca</taxon>
        <taxon>Bivalvia</taxon>
        <taxon>Autobranchia</taxon>
        <taxon>Heteroconchia</taxon>
        <taxon>Euheterodonta</taxon>
        <taxon>Imparidentia</taxon>
        <taxon>Neoheterodontei</taxon>
        <taxon>Myida</taxon>
        <taxon>Dreissenoidea</taxon>
        <taxon>Dreissenidae</taxon>
        <taxon>Dreissena</taxon>
    </lineage>
</organism>
<proteinExistence type="predicted"/>
<accession>A0A9D4NAQ8</accession>
<reference evidence="1" key="2">
    <citation type="submission" date="2020-11" db="EMBL/GenBank/DDBJ databases">
        <authorList>
            <person name="McCartney M.A."/>
            <person name="Auch B."/>
            <person name="Kono T."/>
            <person name="Mallez S."/>
            <person name="Becker A."/>
            <person name="Gohl D.M."/>
            <person name="Silverstein K.A.T."/>
            <person name="Koren S."/>
            <person name="Bechman K.B."/>
            <person name="Herman A."/>
            <person name="Abrahante J.E."/>
            <person name="Garbe J."/>
        </authorList>
    </citation>
    <scope>NUCLEOTIDE SEQUENCE</scope>
    <source>
        <strain evidence="1">Duluth1</strain>
        <tissue evidence="1">Whole animal</tissue>
    </source>
</reference>